<evidence type="ECO:0000313" key="2">
    <source>
        <dbReference type="Proteomes" id="UP001474181"/>
    </source>
</evidence>
<protein>
    <submittedName>
        <fullName evidence="1">DUF6716 putative glycosyltransferase</fullName>
    </submittedName>
</protein>
<dbReference type="Pfam" id="PF20471">
    <property type="entry name" value="DUF6716"/>
    <property type="match status" value="1"/>
</dbReference>
<dbReference type="Proteomes" id="UP001474181">
    <property type="component" value="Unassembled WGS sequence"/>
</dbReference>
<evidence type="ECO:0000313" key="1">
    <source>
        <dbReference type="EMBL" id="MER7179978.1"/>
    </source>
</evidence>
<dbReference type="EMBL" id="JBEPEK010000058">
    <property type="protein sequence ID" value="MER7179978.1"/>
    <property type="molecule type" value="Genomic_DNA"/>
</dbReference>
<sequence>MPPRRVAVIADSDTRWKWGASVARQIAPEHALDAYFLRGRSTPTERQLAEVGIEPDTRREVRAAELVDDEELANADIVVLAVLGGTVLALVHSLGIAWEGRPHRPVTVSGYVGVVYEKMVDGLLTRAGTDLVLANSGHDTRRFRSVFASVGADPDSVVECALPFLGGAPYRPSSERPFTVTFAAQPSVPKDRASRLRLLERAAAHARLHPDRLVLVKLRSRPGEQTTHEERDPYQKLVEILAEPAPANLQLVYGNMAEVLDRTDLLVTVSSTAALESMHRRIPTAILTDFGVREAHGNHYFVHSGCLASWDDIDAGALPQPDPEWAAAQGIGRSDPYTAAQARIAALRATGPLQPLPPLRPYYTPQNAGIYLDGILRNNGFDEQGRPLPVPLGGGGRGRVKKAVRSVAGRGAKKLYRVGHQRLAPALRRWGSV</sequence>
<reference evidence="1 2" key="1">
    <citation type="submission" date="2024-06" db="EMBL/GenBank/DDBJ databases">
        <title>The Natural Products Discovery Center: Release of the First 8490 Sequenced Strains for Exploring Actinobacteria Biosynthetic Diversity.</title>
        <authorList>
            <person name="Kalkreuter E."/>
            <person name="Kautsar S.A."/>
            <person name="Yang D."/>
            <person name="Bader C.D."/>
            <person name="Teijaro C.N."/>
            <person name="Fluegel L."/>
            <person name="Davis C.M."/>
            <person name="Simpson J.R."/>
            <person name="Lauterbach L."/>
            <person name="Steele A.D."/>
            <person name="Gui C."/>
            <person name="Meng S."/>
            <person name="Li G."/>
            <person name="Viehrig K."/>
            <person name="Ye F."/>
            <person name="Su P."/>
            <person name="Kiefer A.F."/>
            <person name="Nichols A."/>
            <person name="Cepeda A.J."/>
            <person name="Yan W."/>
            <person name="Fan B."/>
            <person name="Jiang Y."/>
            <person name="Adhikari A."/>
            <person name="Zheng C.-J."/>
            <person name="Schuster L."/>
            <person name="Cowan T.M."/>
            <person name="Smanski M.J."/>
            <person name="Chevrette M.G."/>
            <person name="De Carvalho L.P.S."/>
            <person name="Shen B."/>
        </authorList>
    </citation>
    <scope>NUCLEOTIDE SEQUENCE [LARGE SCALE GENOMIC DNA]</scope>
    <source>
        <strain evidence="1 2">NPDC000234</strain>
    </source>
</reference>
<organism evidence="1 2">
    <name type="scientific">Streptomyces hyaluromycini</name>
    <dbReference type="NCBI Taxonomy" id="1377993"/>
    <lineage>
        <taxon>Bacteria</taxon>
        <taxon>Bacillati</taxon>
        <taxon>Actinomycetota</taxon>
        <taxon>Actinomycetes</taxon>
        <taxon>Kitasatosporales</taxon>
        <taxon>Streptomycetaceae</taxon>
        <taxon>Streptomyces</taxon>
    </lineage>
</organism>
<dbReference type="InterPro" id="IPR046561">
    <property type="entry name" value="DUF6716"/>
</dbReference>
<accession>A0ABV1WSZ7</accession>
<comment type="caution">
    <text evidence="1">The sequence shown here is derived from an EMBL/GenBank/DDBJ whole genome shotgun (WGS) entry which is preliminary data.</text>
</comment>
<proteinExistence type="predicted"/>
<dbReference type="RefSeq" id="WP_350779644.1">
    <property type="nucleotide sequence ID" value="NZ_JBEPEK010000058.1"/>
</dbReference>
<name>A0ABV1WSZ7_9ACTN</name>
<gene>
    <name evidence="1" type="ORF">ABT404_10945</name>
</gene>
<keyword evidence="2" id="KW-1185">Reference proteome</keyword>